<feature type="chain" id="PRO_5035181897" evidence="1">
    <location>
        <begin position="32"/>
        <end position="253"/>
    </location>
</feature>
<feature type="domain" description="CBM21" evidence="2">
    <location>
        <begin position="147"/>
        <end position="251"/>
    </location>
</feature>
<dbReference type="InterPro" id="IPR038175">
    <property type="entry name" value="CBM21_dom_sf"/>
</dbReference>
<sequence length="253" mass="29342">MKLFKNSLCFMICFIITATTVLITGSTNVQASEDPVQLCHARYHIFSADGSTGNYEGNIAVKNLDPNKKVTVHYCYEYNQNNWKDVSAKYVKTTSDGYEIWHFETPCYYYSPCIFAVKCEANGQTYWDNNNGNNYTVTRDVILAKDSILNLNSHYEANQTYDRIQSINGYIALKNLSSEKNVKVRITEDNWQTYTDIDAVYHSSQENSNIEYWHYDYKTKTTPKNVQFAVYYEVNGVTYWDNNSGSNYFLGFR</sequence>
<dbReference type="GO" id="GO:0005979">
    <property type="term" value="P:regulation of glycogen biosynthetic process"/>
    <property type="evidence" value="ECO:0007669"/>
    <property type="project" value="TreeGrafter"/>
</dbReference>
<feature type="domain" description="CBM21" evidence="2">
    <location>
        <begin position="28"/>
        <end position="138"/>
    </location>
</feature>
<evidence type="ECO:0000256" key="1">
    <source>
        <dbReference type="SAM" id="SignalP"/>
    </source>
</evidence>
<dbReference type="RefSeq" id="WP_212692431.1">
    <property type="nucleotide sequence ID" value="NZ_CP058561.1"/>
</dbReference>
<dbReference type="GO" id="GO:2001069">
    <property type="term" value="F:glycogen binding"/>
    <property type="evidence" value="ECO:0007669"/>
    <property type="project" value="TreeGrafter"/>
</dbReference>
<proteinExistence type="predicted"/>
<dbReference type="PANTHER" id="PTHR12307">
    <property type="entry name" value="PROTEIN PHOSPHATASE 1 REGULATORY SUBUNIT"/>
    <property type="match status" value="1"/>
</dbReference>
<dbReference type="PROSITE" id="PS51159">
    <property type="entry name" value="CBM21"/>
    <property type="match status" value="2"/>
</dbReference>
<keyword evidence="4" id="KW-1185">Reference proteome</keyword>
<evidence type="ECO:0000259" key="2">
    <source>
        <dbReference type="PROSITE" id="PS51159"/>
    </source>
</evidence>
<keyword evidence="1" id="KW-0732">Signal</keyword>
<name>A0A8J8M8D1_9FIRM</name>
<dbReference type="AlphaFoldDB" id="A0A8J8M8D1"/>
<dbReference type="KEGG" id="vgu:HYG85_04275"/>
<dbReference type="InterPro" id="IPR005036">
    <property type="entry name" value="CBM21_dom"/>
</dbReference>
<dbReference type="InterPro" id="IPR050782">
    <property type="entry name" value="PP1_regulatory_subunit_3"/>
</dbReference>
<feature type="signal peptide" evidence="1">
    <location>
        <begin position="1"/>
        <end position="31"/>
    </location>
</feature>
<dbReference type="Pfam" id="PF03370">
    <property type="entry name" value="CBM_21"/>
    <property type="match status" value="2"/>
</dbReference>
<dbReference type="EMBL" id="CP058561">
    <property type="protein sequence ID" value="QUH28169.1"/>
    <property type="molecule type" value="Genomic_DNA"/>
</dbReference>
<gene>
    <name evidence="3" type="ORF">HYG85_04275</name>
</gene>
<accession>A0A8J8M8D1</accession>
<dbReference type="Proteomes" id="UP000677305">
    <property type="component" value="Chromosome"/>
</dbReference>
<dbReference type="PANTHER" id="PTHR12307:SF36">
    <property type="entry name" value="GLYCOGEN-BINDING SUBUNIT 76A"/>
    <property type="match status" value="1"/>
</dbReference>
<evidence type="ECO:0000313" key="3">
    <source>
        <dbReference type="EMBL" id="QUH28169.1"/>
    </source>
</evidence>
<reference evidence="3 4" key="1">
    <citation type="submission" date="2020-07" db="EMBL/GenBank/DDBJ databases">
        <title>Vallitalea guaymasensis genome.</title>
        <authorList>
            <person name="Postec A."/>
        </authorList>
    </citation>
    <scope>NUCLEOTIDE SEQUENCE [LARGE SCALE GENOMIC DNA]</scope>
    <source>
        <strain evidence="3 4">Ra1766G1</strain>
    </source>
</reference>
<evidence type="ECO:0000313" key="4">
    <source>
        <dbReference type="Proteomes" id="UP000677305"/>
    </source>
</evidence>
<dbReference type="GO" id="GO:0008157">
    <property type="term" value="F:protein phosphatase 1 binding"/>
    <property type="evidence" value="ECO:0007669"/>
    <property type="project" value="TreeGrafter"/>
</dbReference>
<dbReference type="Gene3D" id="2.60.40.2440">
    <property type="entry name" value="Carbohydrate binding type-21 domain"/>
    <property type="match status" value="2"/>
</dbReference>
<protein>
    <submittedName>
        <fullName evidence="3">Glycogen-binding protein</fullName>
    </submittedName>
</protein>
<dbReference type="GO" id="GO:0000164">
    <property type="term" value="C:protein phosphatase type 1 complex"/>
    <property type="evidence" value="ECO:0007669"/>
    <property type="project" value="TreeGrafter"/>
</dbReference>
<organism evidence="3 4">
    <name type="scientific">Vallitalea guaymasensis</name>
    <dbReference type="NCBI Taxonomy" id="1185412"/>
    <lineage>
        <taxon>Bacteria</taxon>
        <taxon>Bacillati</taxon>
        <taxon>Bacillota</taxon>
        <taxon>Clostridia</taxon>
        <taxon>Lachnospirales</taxon>
        <taxon>Vallitaleaceae</taxon>
        <taxon>Vallitalea</taxon>
    </lineage>
</organism>